<keyword evidence="3" id="KW-0472">Membrane</keyword>
<feature type="transmembrane region" description="Helical" evidence="3">
    <location>
        <begin position="227"/>
        <end position="248"/>
    </location>
</feature>
<feature type="chain" id="PRO_5042839453" description="Transmembrane protein" evidence="4">
    <location>
        <begin position="19"/>
        <end position="442"/>
    </location>
</feature>
<keyword evidence="3" id="KW-0812">Transmembrane</keyword>
<keyword evidence="6" id="KW-1185">Reference proteome</keyword>
<feature type="signal peptide" evidence="4">
    <location>
        <begin position="1"/>
        <end position="18"/>
    </location>
</feature>
<reference evidence="5" key="2">
    <citation type="submission" date="2023-05" db="EMBL/GenBank/DDBJ databases">
        <authorList>
            <consortium name="Lawrence Berkeley National Laboratory"/>
            <person name="Steindorff A."/>
            <person name="Hensen N."/>
            <person name="Bonometti L."/>
            <person name="Westerberg I."/>
            <person name="Brannstrom I.O."/>
            <person name="Guillou S."/>
            <person name="Cros-Aarteil S."/>
            <person name="Calhoun S."/>
            <person name="Haridas S."/>
            <person name="Kuo A."/>
            <person name="Mondo S."/>
            <person name="Pangilinan J."/>
            <person name="Riley R."/>
            <person name="Labutti K."/>
            <person name="Andreopoulos B."/>
            <person name="Lipzen A."/>
            <person name="Chen C."/>
            <person name="Yanf M."/>
            <person name="Daum C."/>
            <person name="Ng V."/>
            <person name="Clum A."/>
            <person name="Ohm R."/>
            <person name="Martin F."/>
            <person name="Silar P."/>
            <person name="Natvig D."/>
            <person name="Lalanne C."/>
            <person name="Gautier V."/>
            <person name="Ament-Velasquez S.L."/>
            <person name="Kruys A."/>
            <person name="Hutchinson M.I."/>
            <person name="Powell A.J."/>
            <person name="Barry K."/>
            <person name="Miller A.N."/>
            <person name="Grigoriev I.V."/>
            <person name="Debuchy R."/>
            <person name="Gladieux P."/>
            <person name="Thoren M.H."/>
            <person name="Johannesson H."/>
        </authorList>
    </citation>
    <scope>NUCLEOTIDE SEQUENCE</scope>
    <source>
        <strain evidence="5">CBS 315.58</strain>
    </source>
</reference>
<evidence type="ECO:0000256" key="2">
    <source>
        <dbReference type="SAM" id="MobiDB-lite"/>
    </source>
</evidence>
<evidence type="ECO:0008006" key="7">
    <source>
        <dbReference type="Google" id="ProtNLM"/>
    </source>
</evidence>
<organism evidence="5 6">
    <name type="scientific">Triangularia verruculosa</name>
    <dbReference type="NCBI Taxonomy" id="2587418"/>
    <lineage>
        <taxon>Eukaryota</taxon>
        <taxon>Fungi</taxon>
        <taxon>Dikarya</taxon>
        <taxon>Ascomycota</taxon>
        <taxon>Pezizomycotina</taxon>
        <taxon>Sordariomycetes</taxon>
        <taxon>Sordariomycetidae</taxon>
        <taxon>Sordariales</taxon>
        <taxon>Podosporaceae</taxon>
        <taxon>Triangularia</taxon>
    </lineage>
</organism>
<name>A0AAN6XRH2_9PEZI</name>
<keyword evidence="1" id="KW-0175">Coiled coil</keyword>
<reference evidence="5" key="1">
    <citation type="journal article" date="2023" name="Mol. Phylogenet. Evol.">
        <title>Genome-scale phylogeny and comparative genomics of the fungal order Sordariales.</title>
        <authorList>
            <person name="Hensen N."/>
            <person name="Bonometti L."/>
            <person name="Westerberg I."/>
            <person name="Brannstrom I.O."/>
            <person name="Guillou S."/>
            <person name="Cros-Aarteil S."/>
            <person name="Calhoun S."/>
            <person name="Haridas S."/>
            <person name="Kuo A."/>
            <person name="Mondo S."/>
            <person name="Pangilinan J."/>
            <person name="Riley R."/>
            <person name="LaButti K."/>
            <person name="Andreopoulos B."/>
            <person name="Lipzen A."/>
            <person name="Chen C."/>
            <person name="Yan M."/>
            <person name="Daum C."/>
            <person name="Ng V."/>
            <person name="Clum A."/>
            <person name="Steindorff A."/>
            <person name="Ohm R.A."/>
            <person name="Martin F."/>
            <person name="Silar P."/>
            <person name="Natvig D.O."/>
            <person name="Lalanne C."/>
            <person name="Gautier V."/>
            <person name="Ament-Velasquez S.L."/>
            <person name="Kruys A."/>
            <person name="Hutchinson M.I."/>
            <person name="Powell A.J."/>
            <person name="Barry K."/>
            <person name="Miller A.N."/>
            <person name="Grigoriev I.V."/>
            <person name="Debuchy R."/>
            <person name="Gladieux P."/>
            <person name="Hiltunen Thoren M."/>
            <person name="Johannesson H."/>
        </authorList>
    </citation>
    <scope>NUCLEOTIDE SEQUENCE</scope>
    <source>
        <strain evidence="5">CBS 315.58</strain>
    </source>
</reference>
<proteinExistence type="predicted"/>
<evidence type="ECO:0000313" key="6">
    <source>
        <dbReference type="Proteomes" id="UP001303160"/>
    </source>
</evidence>
<feature type="compositionally biased region" description="Polar residues" evidence="2">
    <location>
        <begin position="395"/>
        <end position="405"/>
    </location>
</feature>
<evidence type="ECO:0000256" key="3">
    <source>
        <dbReference type="SAM" id="Phobius"/>
    </source>
</evidence>
<evidence type="ECO:0000256" key="4">
    <source>
        <dbReference type="SAM" id="SignalP"/>
    </source>
</evidence>
<accession>A0AAN6XRH2</accession>
<evidence type="ECO:0000313" key="5">
    <source>
        <dbReference type="EMBL" id="KAK4204080.1"/>
    </source>
</evidence>
<sequence>MRPRAFLLLVVSSGLALCAPNPNPSPRPVAGPEADPNIDGDGNQITLTSEAYYGSDAGVSAPNDPPGPRPSQSLFSPPLPVPSSDPPSGGNSYSVKATTSTDDGKRLKYLDREGVEEEYESLRELKEKLRELEEKVKEREEWFKEVICPKEPKEKGECASPLCVFGKVFTTAASGLKRRGVAGERCWEGTDKKEFPLPPWRGGRNETDEEERRAYNPPKWIRVLNSGVLEVLVIVLGVGLAVLTWGLMRDGRQEADEERQYRRGCCGFRWRQGRQEADFEEREKLTGFGEHENAENQEEELQFEIGSESGSEDEVTGVTTYDLPRPHYQQREEAERRIQTWATEPAYESETEGMVADGIYGPPRPHSGQADREQELRNQDLAARQRYAPSDSESDTLAGTRSPSEVDSLEGVSMSQELASWRDAFGMVEDLVARVEQRRRQI</sequence>
<comment type="caution">
    <text evidence="5">The sequence shown here is derived from an EMBL/GenBank/DDBJ whole genome shotgun (WGS) entry which is preliminary data.</text>
</comment>
<dbReference type="AlphaFoldDB" id="A0AAN6XRH2"/>
<gene>
    <name evidence="5" type="ORF">QBC40DRAFT_165268</name>
</gene>
<feature type="compositionally biased region" description="Basic and acidic residues" evidence="2">
    <location>
        <begin position="329"/>
        <end position="338"/>
    </location>
</feature>
<keyword evidence="3" id="KW-1133">Transmembrane helix</keyword>
<keyword evidence="4" id="KW-0732">Signal</keyword>
<feature type="coiled-coil region" evidence="1">
    <location>
        <begin position="112"/>
        <end position="145"/>
    </location>
</feature>
<dbReference type="Proteomes" id="UP001303160">
    <property type="component" value="Unassembled WGS sequence"/>
</dbReference>
<protein>
    <recommendedName>
        <fullName evidence="7">Transmembrane protein</fullName>
    </recommendedName>
</protein>
<dbReference type="EMBL" id="MU863884">
    <property type="protein sequence ID" value="KAK4204080.1"/>
    <property type="molecule type" value="Genomic_DNA"/>
</dbReference>
<feature type="region of interest" description="Disordered" evidence="2">
    <location>
        <begin position="286"/>
        <end position="414"/>
    </location>
</feature>
<feature type="region of interest" description="Disordered" evidence="2">
    <location>
        <begin position="19"/>
        <end position="104"/>
    </location>
</feature>
<evidence type="ECO:0000256" key="1">
    <source>
        <dbReference type="SAM" id="Coils"/>
    </source>
</evidence>
<feature type="compositionally biased region" description="Basic and acidic residues" evidence="2">
    <location>
        <begin position="369"/>
        <end position="378"/>
    </location>
</feature>